<dbReference type="EMBL" id="CP097510">
    <property type="protein sequence ID" value="URE24908.1"/>
    <property type="molecule type" value="Genomic_DNA"/>
</dbReference>
<name>A0A9E7KMV5_9LILI</name>
<evidence type="ECO:0000313" key="1">
    <source>
        <dbReference type="EMBL" id="URE24907.1"/>
    </source>
</evidence>
<dbReference type="Proteomes" id="UP001055439">
    <property type="component" value="Chromosome 8"/>
</dbReference>
<accession>A0A9E7KMV5</accession>
<dbReference type="EMBL" id="CP097510">
    <property type="protein sequence ID" value="URE24907.1"/>
    <property type="molecule type" value="Genomic_DNA"/>
</dbReference>
<dbReference type="AlphaFoldDB" id="A0A9E7KMV5"/>
<sequence length="63" mass="6882">MTLCELTAQHREAKMASKTFLRLELEKPDSTMLGLGVRVPFVRITGSSESRSVEGGGLNCRGE</sequence>
<proteinExistence type="predicted"/>
<reference evidence="1" key="1">
    <citation type="submission" date="2022-05" db="EMBL/GenBank/DDBJ databases">
        <title>The Musa troglodytarum L. genome provides insights into the mechanism of non-climacteric behaviour and enrichment of carotenoids.</title>
        <authorList>
            <person name="Wang J."/>
        </authorList>
    </citation>
    <scope>NUCLEOTIDE SEQUENCE</scope>
    <source>
        <tissue evidence="1">Leaf</tissue>
    </source>
</reference>
<gene>
    <name evidence="1" type="ORF">MUK42_15569</name>
</gene>
<protein>
    <submittedName>
        <fullName evidence="1">Uncharacterized protein</fullName>
    </submittedName>
</protein>
<dbReference type="OrthoDB" id="333486at2759"/>
<keyword evidence="2" id="KW-1185">Reference proteome</keyword>
<evidence type="ECO:0000313" key="2">
    <source>
        <dbReference type="Proteomes" id="UP001055439"/>
    </source>
</evidence>
<organism evidence="1 2">
    <name type="scientific">Musa troglodytarum</name>
    <name type="common">fe'i banana</name>
    <dbReference type="NCBI Taxonomy" id="320322"/>
    <lineage>
        <taxon>Eukaryota</taxon>
        <taxon>Viridiplantae</taxon>
        <taxon>Streptophyta</taxon>
        <taxon>Embryophyta</taxon>
        <taxon>Tracheophyta</taxon>
        <taxon>Spermatophyta</taxon>
        <taxon>Magnoliopsida</taxon>
        <taxon>Liliopsida</taxon>
        <taxon>Zingiberales</taxon>
        <taxon>Musaceae</taxon>
        <taxon>Musa</taxon>
    </lineage>
</organism>